<organism evidence="1 2">
    <name type="scientific">Geofilum rubicundum JCM 15548</name>
    <dbReference type="NCBI Taxonomy" id="1236989"/>
    <lineage>
        <taxon>Bacteria</taxon>
        <taxon>Pseudomonadati</taxon>
        <taxon>Bacteroidota</taxon>
        <taxon>Bacteroidia</taxon>
        <taxon>Marinilabiliales</taxon>
        <taxon>Marinilabiliaceae</taxon>
        <taxon>Geofilum</taxon>
    </lineage>
</organism>
<dbReference type="RefSeq" id="WP_062127417.1">
    <property type="nucleotide sequence ID" value="NZ_BAZW01000045.1"/>
</dbReference>
<protein>
    <submittedName>
        <fullName evidence="1">Uncharacterized protein</fullName>
    </submittedName>
</protein>
<dbReference type="Gene3D" id="1.25.40.10">
    <property type="entry name" value="Tetratricopeptide repeat domain"/>
    <property type="match status" value="1"/>
</dbReference>
<keyword evidence="2" id="KW-1185">Reference proteome</keyword>
<dbReference type="InterPro" id="IPR011990">
    <property type="entry name" value="TPR-like_helical_dom_sf"/>
</dbReference>
<reference evidence="1 2" key="1">
    <citation type="journal article" date="2015" name="Microbes Environ.">
        <title>Distribution and evolution of nitrogen fixation genes in the phylum bacteroidetes.</title>
        <authorList>
            <person name="Inoue J."/>
            <person name="Oshima K."/>
            <person name="Suda W."/>
            <person name="Sakamoto M."/>
            <person name="Iino T."/>
            <person name="Noda S."/>
            <person name="Hongoh Y."/>
            <person name="Hattori M."/>
            <person name="Ohkuma M."/>
        </authorList>
    </citation>
    <scope>NUCLEOTIDE SEQUENCE [LARGE SCALE GENOMIC DNA]</scope>
    <source>
        <strain evidence="1">JCM 15548</strain>
    </source>
</reference>
<dbReference type="AlphaFoldDB" id="A0A0E9M1U9"/>
<accession>A0A0E9M1U9</accession>
<dbReference type="EMBL" id="BAZW01000045">
    <property type="protein sequence ID" value="GAO31356.1"/>
    <property type="molecule type" value="Genomic_DNA"/>
</dbReference>
<gene>
    <name evidence="1" type="ORF">JCM15548_13708</name>
</gene>
<dbReference type="OrthoDB" id="1119522at2"/>
<dbReference type="Proteomes" id="UP000032900">
    <property type="component" value="Unassembled WGS sequence"/>
</dbReference>
<proteinExistence type="predicted"/>
<comment type="caution">
    <text evidence="1">The sequence shown here is derived from an EMBL/GenBank/DDBJ whole genome shotgun (WGS) entry which is preliminary data.</text>
</comment>
<sequence>MRIIKSLLLITIVLIAACSPIKQLVSIESDISQLYQQAQYEKVLLQYDKLRLLSEKNDLPINDTIQLIVGKAAHKAENYEQSTTFFQGIEGINDKEAILMGGVNFEKTGQTREEYDHWLVNLSKFENTEHHQEVLLKIYRLEQRLQNYEAANKTWSKIEHENNPDLMFEQVTVLTHLNKTSEALALCNDILEIDDQHEQALFWKADYYYNKAENWYQSEMTKYNRNANYTTYAYLRRELKKISADFRTARDLLETLHEMAPKNKKYLGYLINTYVRLEMKNKVDQMTKKLNAL</sequence>
<dbReference type="PROSITE" id="PS51257">
    <property type="entry name" value="PROKAR_LIPOPROTEIN"/>
    <property type="match status" value="1"/>
</dbReference>
<evidence type="ECO:0000313" key="1">
    <source>
        <dbReference type="EMBL" id="GAO31356.1"/>
    </source>
</evidence>
<dbReference type="SUPFAM" id="SSF48452">
    <property type="entry name" value="TPR-like"/>
    <property type="match status" value="1"/>
</dbReference>
<evidence type="ECO:0000313" key="2">
    <source>
        <dbReference type="Proteomes" id="UP000032900"/>
    </source>
</evidence>
<name>A0A0E9M1U9_9BACT</name>